<name>A0ACD4B3W4_MICMQ</name>
<reference evidence="1" key="1">
    <citation type="submission" date="2022-07" db="EMBL/GenBank/DDBJ databases">
        <title>Complete genome of DND4.</title>
        <authorList>
            <person name="Cao G."/>
        </authorList>
    </citation>
    <scope>NUCLEOTIDE SEQUENCE</scope>
    <source>
        <strain evidence="1">DND4</strain>
    </source>
</reference>
<organism evidence="1 2">
    <name type="scientific">Microbacterium maritypicum</name>
    <name type="common">Microbacterium liquefaciens</name>
    <dbReference type="NCBI Taxonomy" id="33918"/>
    <lineage>
        <taxon>Bacteria</taxon>
        <taxon>Bacillati</taxon>
        <taxon>Actinomycetota</taxon>
        <taxon>Actinomycetes</taxon>
        <taxon>Micrococcales</taxon>
        <taxon>Microbacteriaceae</taxon>
        <taxon>Microbacterium</taxon>
    </lineage>
</organism>
<dbReference type="Proteomes" id="UP001060245">
    <property type="component" value="Chromosome"/>
</dbReference>
<keyword evidence="2" id="KW-1185">Reference proteome</keyword>
<gene>
    <name evidence="1" type="ORF">NMQ05_14710</name>
</gene>
<evidence type="ECO:0000313" key="1">
    <source>
        <dbReference type="EMBL" id="UTT52315.1"/>
    </source>
</evidence>
<accession>A0ACD4B3W4</accession>
<sequence length="271" mass="30234">MTDLFTKVPHWLIRESDLDGGELLLYLAMLSRADKKGLCFPSVSTLAKEARMSPSSVRRTRDRLIDKGLVTVTRRKLKDKRNDSNLYQVALPKRGGVKFADSSGVTNVTPEPVDNFDPPPPNEAFDIFGEPLSGVTVEPSWCQGDRGDGVTVTGEEEPLKEQPLKKMVSPQTSPFEFTDLGITEDQWWLLSDLYIHITGKKADQRTQNDWSALTSDEARDLIRRFYANVGRDDDYTGPEYGTPAYLALTERGREWADAGMVPANYSIGDAA</sequence>
<dbReference type="EMBL" id="CP101471">
    <property type="protein sequence ID" value="UTT52315.1"/>
    <property type="molecule type" value="Genomic_DNA"/>
</dbReference>
<proteinExistence type="predicted"/>
<evidence type="ECO:0000313" key="2">
    <source>
        <dbReference type="Proteomes" id="UP001060245"/>
    </source>
</evidence>
<protein>
    <submittedName>
        <fullName evidence="1">Helix-turn-helix domain-containing protein</fullName>
    </submittedName>
</protein>